<dbReference type="InterPro" id="IPR051120">
    <property type="entry name" value="ABC_AA/LPS_Transport"/>
</dbReference>
<evidence type="ECO:0000256" key="2">
    <source>
        <dbReference type="ARBA" id="ARBA00022448"/>
    </source>
</evidence>
<keyword evidence="2" id="KW-0813">Transport</keyword>
<dbReference type="Pfam" id="PF00005">
    <property type="entry name" value="ABC_tran"/>
    <property type="match status" value="1"/>
</dbReference>
<dbReference type="EMBL" id="JAMOIM010000011">
    <property type="protein sequence ID" value="MCW6509667.1"/>
    <property type="molecule type" value="Genomic_DNA"/>
</dbReference>
<dbReference type="Gene3D" id="3.40.50.300">
    <property type="entry name" value="P-loop containing nucleotide triphosphate hydrolases"/>
    <property type="match status" value="1"/>
</dbReference>
<dbReference type="InterPro" id="IPR003593">
    <property type="entry name" value="AAA+_ATPase"/>
</dbReference>
<dbReference type="RefSeq" id="WP_282586041.1">
    <property type="nucleotide sequence ID" value="NZ_JAMOIM010000011.1"/>
</dbReference>
<dbReference type="PROSITE" id="PS00211">
    <property type="entry name" value="ABC_TRANSPORTER_1"/>
    <property type="match status" value="1"/>
</dbReference>
<dbReference type="GO" id="GO:0016887">
    <property type="term" value="F:ATP hydrolysis activity"/>
    <property type="evidence" value="ECO:0007669"/>
    <property type="project" value="InterPro"/>
</dbReference>
<dbReference type="Pfam" id="PF12399">
    <property type="entry name" value="BCA_ABC_TP_C"/>
    <property type="match status" value="1"/>
</dbReference>
<dbReference type="PROSITE" id="PS50893">
    <property type="entry name" value="ABC_TRANSPORTER_2"/>
    <property type="match status" value="1"/>
</dbReference>
<organism evidence="6 7">
    <name type="scientific">Lichenifustis flavocetrariae</name>
    <dbReference type="NCBI Taxonomy" id="2949735"/>
    <lineage>
        <taxon>Bacteria</taxon>
        <taxon>Pseudomonadati</taxon>
        <taxon>Pseudomonadota</taxon>
        <taxon>Alphaproteobacteria</taxon>
        <taxon>Hyphomicrobiales</taxon>
        <taxon>Lichenihabitantaceae</taxon>
        <taxon>Lichenifustis</taxon>
    </lineage>
</organism>
<dbReference type="InterPro" id="IPR003439">
    <property type="entry name" value="ABC_transporter-like_ATP-bd"/>
</dbReference>
<comment type="similarity">
    <text evidence="1">Belongs to the ABC transporter superfamily.</text>
</comment>
<evidence type="ECO:0000256" key="1">
    <source>
        <dbReference type="ARBA" id="ARBA00005417"/>
    </source>
</evidence>
<feature type="domain" description="ABC transporter" evidence="5">
    <location>
        <begin position="2"/>
        <end position="249"/>
    </location>
</feature>
<evidence type="ECO:0000256" key="4">
    <source>
        <dbReference type="ARBA" id="ARBA00022840"/>
    </source>
</evidence>
<dbReference type="InterPro" id="IPR027417">
    <property type="entry name" value="P-loop_NTPase"/>
</dbReference>
<evidence type="ECO:0000313" key="7">
    <source>
        <dbReference type="Proteomes" id="UP001165667"/>
    </source>
</evidence>
<evidence type="ECO:0000256" key="3">
    <source>
        <dbReference type="ARBA" id="ARBA00022741"/>
    </source>
</evidence>
<reference evidence="6" key="1">
    <citation type="submission" date="2022-05" db="EMBL/GenBank/DDBJ databases">
        <authorList>
            <person name="Pankratov T."/>
        </authorList>
    </citation>
    <scope>NUCLEOTIDE SEQUENCE</scope>
    <source>
        <strain evidence="6">BP6-180914</strain>
    </source>
</reference>
<evidence type="ECO:0000259" key="5">
    <source>
        <dbReference type="PROSITE" id="PS50893"/>
    </source>
</evidence>
<dbReference type="InterPro" id="IPR017871">
    <property type="entry name" value="ABC_transporter-like_CS"/>
</dbReference>
<name>A0AA41YYQ6_9HYPH</name>
<keyword evidence="3" id="KW-0547">Nucleotide-binding</keyword>
<dbReference type="InterPro" id="IPR032823">
    <property type="entry name" value="BCA_ABC_TP_C"/>
</dbReference>
<dbReference type="PANTHER" id="PTHR45772:SF9">
    <property type="entry name" value="CONSERVED COMPONENT OF ABC TRANSPORTER FOR NATURAL AMINO ACIDS"/>
    <property type="match status" value="1"/>
</dbReference>
<protein>
    <submittedName>
        <fullName evidence="6">ATP-binding cassette domain-containing protein</fullName>
    </submittedName>
</protein>
<dbReference type="SMART" id="SM00382">
    <property type="entry name" value="AAA"/>
    <property type="match status" value="1"/>
</dbReference>
<gene>
    <name evidence="6" type="ORF">M8523_16740</name>
</gene>
<dbReference type="AlphaFoldDB" id="A0AA41YYQ6"/>
<dbReference type="GO" id="GO:0005886">
    <property type="term" value="C:plasma membrane"/>
    <property type="evidence" value="ECO:0007669"/>
    <property type="project" value="TreeGrafter"/>
</dbReference>
<sequence length="251" mass="26429">MLSVRDVTVAFAGVRALDAVSLEARPGRILGLIGPNGSGKSTLLNVVAGAIAPDSGSVSIEAVPIPAGRPEEVAARGVARTFQIPRLARRLTVIQNMMVGRRDQPGENLLTLLFRPGASRRSERALVVDARAMLARLGLIHLADHAAGGLSGGQQKLLSMGMALMSDPPVLLLDEPAAGVNPVLVEQQIVFLKSLAAEGRTVLLIEHNMEMIADVCDDVVVLDAGTVIARGSPVDIRRNAQVMRSYLGETA</sequence>
<dbReference type="PANTHER" id="PTHR45772">
    <property type="entry name" value="CONSERVED COMPONENT OF ABC TRANSPORTER FOR NATURAL AMINO ACIDS-RELATED"/>
    <property type="match status" value="1"/>
</dbReference>
<evidence type="ECO:0000313" key="6">
    <source>
        <dbReference type="EMBL" id="MCW6509667.1"/>
    </source>
</evidence>
<keyword evidence="4 6" id="KW-0067">ATP-binding</keyword>
<dbReference type="Proteomes" id="UP001165667">
    <property type="component" value="Unassembled WGS sequence"/>
</dbReference>
<comment type="caution">
    <text evidence="6">The sequence shown here is derived from an EMBL/GenBank/DDBJ whole genome shotgun (WGS) entry which is preliminary data.</text>
</comment>
<keyword evidence="7" id="KW-1185">Reference proteome</keyword>
<dbReference type="GO" id="GO:0005524">
    <property type="term" value="F:ATP binding"/>
    <property type="evidence" value="ECO:0007669"/>
    <property type="project" value="UniProtKB-KW"/>
</dbReference>
<proteinExistence type="inferred from homology"/>
<accession>A0AA41YYQ6</accession>
<dbReference type="SUPFAM" id="SSF52540">
    <property type="entry name" value="P-loop containing nucleoside triphosphate hydrolases"/>
    <property type="match status" value="1"/>
</dbReference>